<dbReference type="GeneID" id="68864841"/>
<dbReference type="EMBL" id="AP025226">
    <property type="protein sequence ID" value="BDB97109.1"/>
    <property type="molecule type" value="Genomic_DNA"/>
</dbReference>
<dbReference type="KEGG" id="scas:SACC_01260"/>
<dbReference type="AlphaFoldDB" id="A0AAQ4CMS8"/>
<gene>
    <name evidence="2" type="ORF">SACC_01260</name>
</gene>
<dbReference type="InterPro" id="IPR029461">
    <property type="entry name" value="TT1561-like"/>
</dbReference>
<dbReference type="InterPro" id="IPR029052">
    <property type="entry name" value="Metallo-depent_PP-like"/>
</dbReference>
<feature type="domain" description="Metallophosphoesterase TT1561-like" evidence="1">
    <location>
        <begin position="45"/>
        <end position="144"/>
    </location>
</feature>
<accession>A0AAQ4CMS8</accession>
<dbReference type="SUPFAM" id="SSF56300">
    <property type="entry name" value="Metallo-dependent phosphatases"/>
    <property type="match status" value="1"/>
</dbReference>
<proteinExistence type="predicted"/>
<reference evidence="2 3" key="1">
    <citation type="journal article" date="2022" name="Microbiol. Resour. Announc.">
        <title>Complete Genome Sequence of the Hyperthermophilic and Acidophilic Archaeon Saccharolobus caldissimus Strain HS-3T.</title>
        <authorList>
            <person name="Sakai H.D."/>
            <person name="Kurosawa N."/>
        </authorList>
    </citation>
    <scope>NUCLEOTIDE SEQUENCE [LARGE SCALE GENOMIC DNA]</scope>
    <source>
        <strain evidence="2 3">JCM32116</strain>
    </source>
</reference>
<dbReference type="Proteomes" id="UP001319921">
    <property type="component" value="Chromosome"/>
</dbReference>
<organism evidence="2 3">
    <name type="scientific">Saccharolobus caldissimus</name>
    <dbReference type="NCBI Taxonomy" id="1702097"/>
    <lineage>
        <taxon>Archaea</taxon>
        <taxon>Thermoproteota</taxon>
        <taxon>Thermoprotei</taxon>
        <taxon>Sulfolobales</taxon>
        <taxon>Sulfolobaceae</taxon>
        <taxon>Saccharolobus</taxon>
    </lineage>
</organism>
<dbReference type="Pfam" id="PF14582">
    <property type="entry name" value="Metallophos_3"/>
    <property type="match status" value="1"/>
</dbReference>
<protein>
    <recommendedName>
        <fullName evidence="1">Metallophosphoesterase TT1561-like domain-containing protein</fullName>
    </recommendedName>
</protein>
<dbReference type="Gene3D" id="3.60.21.10">
    <property type="match status" value="1"/>
</dbReference>
<evidence type="ECO:0000313" key="2">
    <source>
        <dbReference type="EMBL" id="BDB97109.1"/>
    </source>
</evidence>
<keyword evidence="3" id="KW-1185">Reference proteome</keyword>
<name>A0AAQ4CMS8_9CREN</name>
<dbReference type="RefSeq" id="WP_229571139.1">
    <property type="nucleotide sequence ID" value="NZ_AP025226.1"/>
</dbReference>
<evidence type="ECO:0000259" key="1">
    <source>
        <dbReference type="Pfam" id="PF14582"/>
    </source>
</evidence>
<evidence type="ECO:0000313" key="3">
    <source>
        <dbReference type="Proteomes" id="UP001319921"/>
    </source>
</evidence>
<sequence length="160" mass="18367">MALIGGLSCNMNVIEVLNNLDVDLFIGLGDVECPQYIRDFYGIVGEMEDVSVLKYLRSSGRYLINMFNISSDFSTEVVISHYPPKGSFTRIIDDNIKIGLKDVSEKILVHKPKLLFHAHSNIQNQGRIYDTIVISIGSLENGYYVEYYPEKFNFIFKRLW</sequence>